<protein>
    <submittedName>
        <fullName evidence="1">Uncharacterized protein</fullName>
    </submittedName>
</protein>
<dbReference type="RefSeq" id="WP_123925676.1">
    <property type="nucleotide sequence ID" value="NZ_JBPSDP010000012.1"/>
</dbReference>
<evidence type="ECO:0000313" key="2">
    <source>
        <dbReference type="Proteomes" id="UP000267536"/>
    </source>
</evidence>
<evidence type="ECO:0000313" key="1">
    <source>
        <dbReference type="EMBL" id="RPA65830.1"/>
    </source>
</evidence>
<reference evidence="1 2" key="1">
    <citation type="submission" date="2018-11" db="EMBL/GenBank/DDBJ databases">
        <title>Draft genome sequence of Gordonia sp. RS15-1S isolated from rice stems.</title>
        <authorList>
            <person name="Muangham S."/>
        </authorList>
    </citation>
    <scope>NUCLEOTIDE SEQUENCE [LARGE SCALE GENOMIC DNA]</scope>
    <source>
        <strain evidence="1 2">RS15-1S</strain>
    </source>
</reference>
<dbReference type="EMBL" id="RKMH01000002">
    <property type="protein sequence ID" value="RPA65830.1"/>
    <property type="molecule type" value="Genomic_DNA"/>
</dbReference>
<dbReference type="OrthoDB" id="4381429at2"/>
<comment type="caution">
    <text evidence="1">The sequence shown here is derived from an EMBL/GenBank/DDBJ whole genome shotgun (WGS) entry which is preliminary data.</text>
</comment>
<sequence>MIDRALLSAAARDIRDLMRQRQAIEQAAMLESDPSAWARPDPELEALAVEIDEVMYGRRREMPGLVKRIAEVLGDDWEPNG</sequence>
<dbReference type="Proteomes" id="UP000267536">
    <property type="component" value="Unassembled WGS sequence"/>
</dbReference>
<name>A0A3N4H4T3_9ACTN</name>
<keyword evidence="2" id="KW-1185">Reference proteome</keyword>
<organism evidence="1 2">
    <name type="scientific">Gordonia oryzae</name>
    <dbReference type="NCBI Taxonomy" id="2487349"/>
    <lineage>
        <taxon>Bacteria</taxon>
        <taxon>Bacillati</taxon>
        <taxon>Actinomycetota</taxon>
        <taxon>Actinomycetes</taxon>
        <taxon>Mycobacteriales</taxon>
        <taxon>Gordoniaceae</taxon>
        <taxon>Gordonia</taxon>
    </lineage>
</organism>
<dbReference type="AlphaFoldDB" id="A0A3N4H4T3"/>
<proteinExistence type="predicted"/>
<accession>A0A3N4H4T3</accession>
<gene>
    <name evidence="1" type="ORF">EF294_03580</name>
</gene>